<accession>A0ABR6GLK6</accession>
<reference evidence="6 7" key="1">
    <citation type="submission" date="2020-08" db="EMBL/GenBank/DDBJ databases">
        <title>Genomic Encyclopedia of Type Strains, Phase III (KMG-III): the genomes of soil and plant-associated and newly described type strains.</title>
        <authorList>
            <person name="Whitman W."/>
        </authorList>
    </citation>
    <scope>NUCLEOTIDE SEQUENCE [LARGE SCALE GENOMIC DNA]</scope>
    <source>
        <strain evidence="6 7">CECT 7247</strain>
    </source>
</reference>
<keyword evidence="4" id="KW-0472">Membrane</keyword>
<keyword evidence="2" id="KW-0812">Transmembrane</keyword>
<evidence type="ECO:0000256" key="3">
    <source>
        <dbReference type="ARBA" id="ARBA00022989"/>
    </source>
</evidence>
<comment type="subcellular location">
    <subcellularLocation>
        <location evidence="1">Membrane</location>
        <topology evidence="1">Single-pass membrane protein</topology>
    </subcellularLocation>
</comment>
<dbReference type="NCBIfam" id="TIGR01352">
    <property type="entry name" value="tonB_Cterm"/>
    <property type="match status" value="1"/>
</dbReference>
<sequence length="306" mass="33342">MSSLVSRFPADRDPLRPPPAPGLGRGLAVALVAHVLLVAALSFGVSWRSTTIPAAEAELWAAVPVAAAPKEQLPPEESPPPKPEPKPEPPKPQQPTPQEVQAQRDADIAIAKAKERKLKEEQEQREAEEKKRKLEQQKKDEAEKQERDRKEKEAQAKKDKEKDKAEQADKAKAEKARKDAEARAEQARQENLKRIMGMAGATGAPNATGTAQKSAGPSANYAGRIKARVKPNIVYQDPGGAANPEAEVEVRCSPDGTIIARRILKSSGLPDFDTAVLRALDKTEILPRDTDGTVPRVMILAFKPRE</sequence>
<dbReference type="SUPFAM" id="SSF74653">
    <property type="entry name" value="TolA/TonB C-terminal domain"/>
    <property type="match status" value="1"/>
</dbReference>
<evidence type="ECO:0000256" key="5">
    <source>
        <dbReference type="SAM" id="MobiDB-lite"/>
    </source>
</evidence>
<evidence type="ECO:0000256" key="4">
    <source>
        <dbReference type="ARBA" id="ARBA00023136"/>
    </source>
</evidence>
<evidence type="ECO:0000256" key="2">
    <source>
        <dbReference type="ARBA" id="ARBA00022692"/>
    </source>
</evidence>
<keyword evidence="3" id="KW-1133">Transmembrane helix</keyword>
<organism evidence="6 7">
    <name type="scientific">Roseateles terrae</name>
    <dbReference type="NCBI Taxonomy" id="431060"/>
    <lineage>
        <taxon>Bacteria</taxon>
        <taxon>Pseudomonadati</taxon>
        <taxon>Pseudomonadota</taxon>
        <taxon>Betaproteobacteria</taxon>
        <taxon>Burkholderiales</taxon>
        <taxon>Sphaerotilaceae</taxon>
        <taxon>Roseateles</taxon>
    </lineage>
</organism>
<dbReference type="NCBIfam" id="TIGR02794">
    <property type="entry name" value="tolA_full"/>
    <property type="match status" value="1"/>
</dbReference>
<dbReference type="EMBL" id="JACHXO010000001">
    <property type="protein sequence ID" value="MBB3192986.1"/>
    <property type="molecule type" value="Genomic_DNA"/>
</dbReference>
<feature type="region of interest" description="Disordered" evidence="5">
    <location>
        <begin position="68"/>
        <end position="193"/>
    </location>
</feature>
<name>A0ABR6GLK6_9BURK</name>
<evidence type="ECO:0000256" key="1">
    <source>
        <dbReference type="ARBA" id="ARBA00004167"/>
    </source>
</evidence>
<proteinExistence type="predicted"/>
<comment type="caution">
    <text evidence="6">The sequence shown here is derived from an EMBL/GenBank/DDBJ whole genome shotgun (WGS) entry which is preliminary data.</text>
</comment>
<evidence type="ECO:0000313" key="6">
    <source>
        <dbReference type="EMBL" id="MBB3192986.1"/>
    </source>
</evidence>
<feature type="compositionally biased region" description="Basic and acidic residues" evidence="5">
    <location>
        <begin position="117"/>
        <end position="193"/>
    </location>
</feature>
<dbReference type="RefSeq" id="WP_088449364.1">
    <property type="nucleotide sequence ID" value="NZ_JACHXO010000001.1"/>
</dbReference>
<dbReference type="InterPro" id="IPR006260">
    <property type="entry name" value="TonB/TolA_C"/>
</dbReference>
<dbReference type="Pfam" id="PF13103">
    <property type="entry name" value="TonB_2"/>
    <property type="match status" value="1"/>
</dbReference>
<gene>
    <name evidence="6" type="ORF">FHS28_000351</name>
</gene>
<dbReference type="Proteomes" id="UP000574369">
    <property type="component" value="Unassembled WGS sequence"/>
</dbReference>
<keyword evidence="7" id="KW-1185">Reference proteome</keyword>
<evidence type="ECO:0000313" key="7">
    <source>
        <dbReference type="Proteomes" id="UP000574369"/>
    </source>
</evidence>
<protein>
    <submittedName>
        <fullName evidence="6">Colicin import membrane protein</fullName>
    </submittedName>
</protein>
<dbReference type="Gene3D" id="3.30.1150.10">
    <property type="match status" value="1"/>
</dbReference>
<dbReference type="InterPro" id="IPR014161">
    <property type="entry name" value="Tol-Pal_TolA"/>
</dbReference>